<accession>A0A0M6ZQU9</accession>
<reference evidence="4" key="1">
    <citation type="submission" date="2015-07" db="EMBL/GenBank/DDBJ databases">
        <authorList>
            <person name="Rodrigo-Torres Lidia"/>
            <person name="Arahal R.David."/>
        </authorList>
    </citation>
    <scope>NUCLEOTIDE SEQUENCE [LARGE SCALE GENOMIC DNA]</scope>
    <source>
        <strain evidence="4">CECT 5112</strain>
    </source>
</reference>
<evidence type="ECO:0000313" key="3">
    <source>
        <dbReference type="EMBL" id="CTQ64622.1"/>
    </source>
</evidence>
<organism evidence="3 4">
    <name type="scientific">Roseibium alexandrii</name>
    <dbReference type="NCBI Taxonomy" id="388408"/>
    <lineage>
        <taxon>Bacteria</taxon>
        <taxon>Pseudomonadati</taxon>
        <taxon>Pseudomonadota</taxon>
        <taxon>Alphaproteobacteria</taxon>
        <taxon>Hyphomicrobiales</taxon>
        <taxon>Stappiaceae</taxon>
        <taxon>Roseibium</taxon>
    </lineage>
</organism>
<evidence type="ECO:0000313" key="4">
    <source>
        <dbReference type="Proteomes" id="UP000053235"/>
    </source>
</evidence>
<proteinExistence type="predicted"/>
<dbReference type="AlphaFoldDB" id="A0A0M6ZQU9"/>
<feature type="region of interest" description="Disordered" evidence="1">
    <location>
        <begin position="83"/>
        <end position="108"/>
    </location>
</feature>
<dbReference type="InterPro" id="IPR009506">
    <property type="entry name" value="YjiS-like"/>
</dbReference>
<dbReference type="Proteomes" id="UP000053235">
    <property type="component" value="Unassembled WGS sequence"/>
</dbReference>
<feature type="domain" description="YjiS-like" evidence="2">
    <location>
        <begin position="27"/>
        <end position="52"/>
    </location>
</feature>
<dbReference type="Pfam" id="PF06568">
    <property type="entry name" value="YjiS-like"/>
    <property type="match status" value="1"/>
</dbReference>
<dbReference type="EMBL" id="CXWD01000002">
    <property type="protein sequence ID" value="CTQ64622.1"/>
    <property type="molecule type" value="Genomic_DNA"/>
</dbReference>
<sequence length="108" mass="11631">MSHIAHHPIFALSGQLVARALRVFKNRHQMGKLSELSDAALKDIGLTRSDVRRAIALPVHTDPVPFLTQMANGHSIAALQPMPRAANEGPKAPSLTIIPAHPRPEIAA</sequence>
<dbReference type="OrthoDB" id="8096613at2"/>
<gene>
    <name evidence="3" type="ORF">LAX5112_00341</name>
</gene>
<dbReference type="RefSeq" id="WP_134853031.1">
    <property type="nucleotide sequence ID" value="NZ_CXWD01000002.1"/>
</dbReference>
<evidence type="ECO:0000259" key="2">
    <source>
        <dbReference type="Pfam" id="PF06568"/>
    </source>
</evidence>
<keyword evidence="4" id="KW-1185">Reference proteome</keyword>
<name>A0A0M6ZQU9_9HYPH</name>
<protein>
    <recommendedName>
        <fullName evidence="2">YjiS-like domain-containing protein</fullName>
    </recommendedName>
</protein>
<evidence type="ECO:0000256" key="1">
    <source>
        <dbReference type="SAM" id="MobiDB-lite"/>
    </source>
</evidence>